<dbReference type="AlphaFoldDB" id="A0A7R9M8S1"/>
<dbReference type="Proteomes" id="UP000728032">
    <property type="component" value="Unassembled WGS sequence"/>
</dbReference>
<dbReference type="PIRSF" id="PIRSF002419">
    <property type="entry name" value="Tetraspanin"/>
    <property type="match status" value="1"/>
</dbReference>
<accession>A0A7R9M8S1</accession>
<keyword evidence="3 7" id="KW-0812">Transmembrane</keyword>
<dbReference type="CDD" id="cd03127">
    <property type="entry name" value="tetraspanin_LEL"/>
    <property type="match status" value="1"/>
</dbReference>
<evidence type="ECO:0000256" key="1">
    <source>
        <dbReference type="ARBA" id="ARBA00004141"/>
    </source>
</evidence>
<dbReference type="InterPro" id="IPR008952">
    <property type="entry name" value="Tetraspanin_EC2_sf"/>
</dbReference>
<keyword evidence="9" id="KW-1185">Reference proteome</keyword>
<dbReference type="Pfam" id="PF00335">
    <property type="entry name" value="Tetraspanin"/>
    <property type="match status" value="1"/>
</dbReference>
<keyword evidence="4 7" id="KW-1133">Transmembrane helix</keyword>
<dbReference type="EMBL" id="OC924726">
    <property type="protein sequence ID" value="CAD7655703.1"/>
    <property type="molecule type" value="Genomic_DNA"/>
</dbReference>
<organism evidence="8">
    <name type="scientific">Oppiella nova</name>
    <dbReference type="NCBI Taxonomy" id="334625"/>
    <lineage>
        <taxon>Eukaryota</taxon>
        <taxon>Metazoa</taxon>
        <taxon>Ecdysozoa</taxon>
        <taxon>Arthropoda</taxon>
        <taxon>Chelicerata</taxon>
        <taxon>Arachnida</taxon>
        <taxon>Acari</taxon>
        <taxon>Acariformes</taxon>
        <taxon>Sarcoptiformes</taxon>
        <taxon>Oribatida</taxon>
        <taxon>Brachypylina</taxon>
        <taxon>Oppioidea</taxon>
        <taxon>Oppiidae</taxon>
        <taxon>Oppiella</taxon>
    </lineage>
</organism>
<keyword evidence="5 7" id="KW-0472">Membrane</keyword>
<comment type="similarity">
    <text evidence="2 7">Belongs to the tetraspanin (TM4SF) family.</text>
</comment>
<dbReference type="GO" id="GO:0005886">
    <property type="term" value="C:plasma membrane"/>
    <property type="evidence" value="ECO:0007669"/>
    <property type="project" value="TreeGrafter"/>
</dbReference>
<dbReference type="PANTHER" id="PTHR19282:SF534">
    <property type="entry name" value="TETRASPANIN FAMILY-RELATED"/>
    <property type="match status" value="1"/>
</dbReference>
<feature type="transmembrane region" description="Helical" evidence="7">
    <location>
        <begin position="12"/>
        <end position="33"/>
    </location>
</feature>
<evidence type="ECO:0000256" key="5">
    <source>
        <dbReference type="ARBA" id="ARBA00023136"/>
    </source>
</evidence>
<dbReference type="EMBL" id="CAJPVJ010009901">
    <property type="protein sequence ID" value="CAG2172890.1"/>
    <property type="molecule type" value="Genomic_DNA"/>
</dbReference>
<proteinExistence type="inferred from homology"/>
<evidence type="ECO:0000256" key="2">
    <source>
        <dbReference type="ARBA" id="ARBA00006840"/>
    </source>
</evidence>
<dbReference type="InterPro" id="IPR000301">
    <property type="entry name" value="Tetraspanin_animals"/>
</dbReference>
<dbReference type="OrthoDB" id="6496642at2759"/>
<protein>
    <recommendedName>
        <fullName evidence="7">Tetraspanin</fullName>
    </recommendedName>
</protein>
<dbReference type="PRINTS" id="PR00259">
    <property type="entry name" value="TMFOUR"/>
</dbReference>
<evidence type="ECO:0000256" key="3">
    <source>
        <dbReference type="ARBA" id="ARBA00022692"/>
    </source>
</evidence>
<comment type="subcellular location">
    <subcellularLocation>
        <location evidence="1 7">Membrane</location>
        <topology evidence="1 7">Multi-pass membrane protein</topology>
    </subcellularLocation>
</comment>
<feature type="transmembrane region" description="Helical" evidence="7">
    <location>
        <begin position="53"/>
        <end position="76"/>
    </location>
</feature>
<dbReference type="InterPro" id="IPR018499">
    <property type="entry name" value="Tetraspanin/Peripherin"/>
</dbReference>
<evidence type="ECO:0000313" key="9">
    <source>
        <dbReference type="Proteomes" id="UP000728032"/>
    </source>
</evidence>
<reference evidence="8" key="1">
    <citation type="submission" date="2020-11" db="EMBL/GenBank/DDBJ databases">
        <authorList>
            <person name="Tran Van P."/>
        </authorList>
    </citation>
    <scope>NUCLEOTIDE SEQUENCE</scope>
</reference>
<keyword evidence="6" id="KW-1015">Disulfide bond</keyword>
<evidence type="ECO:0000256" key="7">
    <source>
        <dbReference type="RuleBase" id="RU361218"/>
    </source>
</evidence>
<evidence type="ECO:0000256" key="6">
    <source>
        <dbReference type="PIRSR" id="PIRSR002419-1"/>
    </source>
</evidence>
<evidence type="ECO:0000313" key="8">
    <source>
        <dbReference type="EMBL" id="CAD7655703.1"/>
    </source>
</evidence>
<dbReference type="PANTHER" id="PTHR19282">
    <property type="entry name" value="TETRASPANIN"/>
    <property type="match status" value="1"/>
</dbReference>
<feature type="transmembrane region" description="Helical" evidence="7">
    <location>
        <begin position="201"/>
        <end position="226"/>
    </location>
</feature>
<name>A0A7R9M8S1_9ACAR</name>
<gene>
    <name evidence="8" type="ORF">ONB1V03_LOCUS12346</name>
</gene>
<feature type="transmembrane region" description="Helical" evidence="7">
    <location>
        <begin position="83"/>
        <end position="105"/>
    </location>
</feature>
<evidence type="ECO:0000256" key="4">
    <source>
        <dbReference type="ARBA" id="ARBA00022989"/>
    </source>
</evidence>
<sequence length="232" mass="25317">MGISCGATLIKYLLFLFNVLWLLLGGVVLWLGFKIAIWSGDLHDVYENNLKTGAIVVLAAGFLIFVLAFLGCCGAIKQNSCMLSTYGGLILILVVLQCVGAYFVLRDKGKIQDEIKGAIRTEFDKWNRSPSDDVAKTIQLFQKTFECCGVTGQTDFTTPELPESCCDKWSKGDSPQAKCQRSQIKWTQGCADKLENTLTNYLGGLGGVAIALVLIQLLIIVSACCLSREVRG</sequence>
<dbReference type="SUPFAM" id="SSF48652">
    <property type="entry name" value="Tetraspanin"/>
    <property type="match status" value="1"/>
</dbReference>
<dbReference type="Gene3D" id="1.10.1450.10">
    <property type="entry name" value="Tetraspanin"/>
    <property type="match status" value="1"/>
</dbReference>
<feature type="disulfide bond" evidence="6">
    <location>
        <begin position="148"/>
        <end position="165"/>
    </location>
</feature>